<evidence type="ECO:0000256" key="3">
    <source>
        <dbReference type="ARBA" id="ARBA00022679"/>
    </source>
</evidence>
<evidence type="ECO:0000256" key="6">
    <source>
        <dbReference type="RuleBase" id="RU361228"/>
    </source>
</evidence>
<accession>A0A815YCZ8</accession>
<dbReference type="Pfam" id="PF01129">
    <property type="entry name" value="ART"/>
    <property type="match status" value="1"/>
</dbReference>
<protein>
    <recommendedName>
        <fullName evidence="6">NAD(P)(+)--arginine ADP-ribosyltransferase</fullName>
        <ecNumber evidence="6">2.4.2.31</ecNumber>
    </recommendedName>
    <alternativeName>
        <fullName evidence="6">Mono(ADP-ribosyl)transferase</fullName>
    </alternativeName>
</protein>
<evidence type="ECO:0000313" key="10">
    <source>
        <dbReference type="Proteomes" id="UP000663828"/>
    </source>
</evidence>
<sequence length="393" mass="44424">MTQLTANGKDLDYKIGDGSSAERSRRIVDSTVEASKPTFNNKSSTYDEPIIGYAHEPLLPLINACEPLSHIIHNIEHYAHTALTHTPQLPPNGLTIDESAAIRLYTMEWQQPHQSLYTMLNYTLKNQDRQHLRPYFRYMKLFITALAKLPCLPPLTIWRGITKDVSKEFLPGYSTTWWSFSSCTTELTVLENNIYLGIDGKRTLFSIEAINARTIRDHSDFTTEDEVLLLPGSQMVVQSQFMPAADLHVIHLKQVVPEEILLEPPYLGADLYPKAKLAWYRKKRVIILMGVLLLFAITGIVVGSVLGTRSRVVDTLIRWDERNWAYSCDFPGNNLANVSSSPPSCGPKCNTMPNCTHFTWSNYNTGTCFLKYGNVTKQDAVFKNDQTMICGIV</sequence>
<evidence type="ECO:0000256" key="5">
    <source>
        <dbReference type="ARBA" id="ARBA00047597"/>
    </source>
</evidence>
<dbReference type="EMBL" id="CAJNOR010005596">
    <property type="protein sequence ID" value="CAF1569123.1"/>
    <property type="molecule type" value="Genomic_DNA"/>
</dbReference>
<keyword evidence="7" id="KW-1133">Transmembrane helix</keyword>
<dbReference type="GO" id="GO:0106274">
    <property type="term" value="F:NAD+-protein-arginine ADP-ribosyltransferase activity"/>
    <property type="evidence" value="ECO:0007669"/>
    <property type="project" value="UniProtKB-EC"/>
</dbReference>
<dbReference type="Proteomes" id="UP000663828">
    <property type="component" value="Unassembled WGS sequence"/>
</dbReference>
<comment type="caution">
    <text evidence="9">The sequence shown here is derived from an EMBL/GenBank/DDBJ whole genome shotgun (WGS) entry which is preliminary data.</text>
</comment>
<evidence type="ECO:0000256" key="2">
    <source>
        <dbReference type="ARBA" id="ARBA00022676"/>
    </source>
</evidence>
<feature type="transmembrane region" description="Helical" evidence="7">
    <location>
        <begin position="285"/>
        <end position="306"/>
    </location>
</feature>
<dbReference type="Gene3D" id="3.90.176.10">
    <property type="entry name" value="Toxin ADP-ribosyltransferase, Chain A, domain 1"/>
    <property type="match status" value="1"/>
</dbReference>
<dbReference type="InterPro" id="IPR000768">
    <property type="entry name" value="ART"/>
</dbReference>
<dbReference type="SUPFAM" id="SSF56399">
    <property type="entry name" value="ADP-ribosylation"/>
    <property type="match status" value="1"/>
</dbReference>
<evidence type="ECO:0000256" key="7">
    <source>
        <dbReference type="SAM" id="Phobius"/>
    </source>
</evidence>
<keyword evidence="4" id="KW-0548">Nucleotidyltransferase</keyword>
<gene>
    <name evidence="9" type="ORF">XAT740_LOCUS44305</name>
</gene>
<dbReference type="EC" id="2.4.2.31" evidence="6"/>
<dbReference type="GO" id="GO:0016779">
    <property type="term" value="F:nucleotidyltransferase activity"/>
    <property type="evidence" value="ECO:0007669"/>
    <property type="project" value="UniProtKB-KW"/>
</dbReference>
<comment type="similarity">
    <text evidence="1 6">Belongs to the Arg-specific ADP-ribosyltransferase family.</text>
</comment>
<dbReference type="AlphaFoldDB" id="A0A815YCZ8"/>
<reference evidence="9" key="1">
    <citation type="submission" date="2021-02" db="EMBL/GenBank/DDBJ databases">
        <authorList>
            <person name="Nowell W R."/>
        </authorList>
    </citation>
    <scope>NUCLEOTIDE SEQUENCE</scope>
</reference>
<dbReference type="InterPro" id="IPR003609">
    <property type="entry name" value="Pan_app"/>
</dbReference>
<dbReference type="Gene3D" id="3.50.4.10">
    <property type="entry name" value="Hepatocyte Growth Factor"/>
    <property type="match status" value="1"/>
</dbReference>
<feature type="domain" description="Apple" evidence="8">
    <location>
        <begin position="329"/>
        <end position="371"/>
    </location>
</feature>
<name>A0A815YCZ8_ADIRI</name>
<keyword evidence="6" id="KW-0520">NAD</keyword>
<evidence type="ECO:0000313" key="9">
    <source>
        <dbReference type="EMBL" id="CAF1569123.1"/>
    </source>
</evidence>
<dbReference type="Pfam" id="PF14295">
    <property type="entry name" value="PAN_4"/>
    <property type="match status" value="1"/>
</dbReference>
<proteinExistence type="inferred from homology"/>
<keyword evidence="6" id="KW-0521">NADP</keyword>
<keyword evidence="10" id="KW-1185">Reference proteome</keyword>
<evidence type="ECO:0000256" key="4">
    <source>
        <dbReference type="ARBA" id="ARBA00022695"/>
    </source>
</evidence>
<organism evidence="9 10">
    <name type="scientific">Adineta ricciae</name>
    <name type="common">Rotifer</name>
    <dbReference type="NCBI Taxonomy" id="249248"/>
    <lineage>
        <taxon>Eukaryota</taxon>
        <taxon>Metazoa</taxon>
        <taxon>Spiralia</taxon>
        <taxon>Gnathifera</taxon>
        <taxon>Rotifera</taxon>
        <taxon>Eurotatoria</taxon>
        <taxon>Bdelloidea</taxon>
        <taxon>Adinetida</taxon>
        <taxon>Adinetidae</taxon>
        <taxon>Adineta</taxon>
    </lineage>
</organism>
<keyword evidence="7" id="KW-0472">Membrane</keyword>
<keyword evidence="7" id="KW-0812">Transmembrane</keyword>
<keyword evidence="2 6" id="KW-0328">Glycosyltransferase</keyword>
<comment type="catalytic activity">
    <reaction evidence="5 6">
        <text>L-arginyl-[protein] + NAD(+) = N(omega)-(ADP-D-ribosyl)-L-arginyl-[protein] + nicotinamide + H(+)</text>
        <dbReference type="Rhea" id="RHEA:19149"/>
        <dbReference type="Rhea" id="RHEA-COMP:10532"/>
        <dbReference type="Rhea" id="RHEA-COMP:15087"/>
        <dbReference type="ChEBI" id="CHEBI:15378"/>
        <dbReference type="ChEBI" id="CHEBI:17154"/>
        <dbReference type="ChEBI" id="CHEBI:29965"/>
        <dbReference type="ChEBI" id="CHEBI:57540"/>
        <dbReference type="ChEBI" id="CHEBI:142554"/>
        <dbReference type="EC" id="2.4.2.31"/>
    </reaction>
</comment>
<evidence type="ECO:0000259" key="8">
    <source>
        <dbReference type="Pfam" id="PF14295"/>
    </source>
</evidence>
<keyword evidence="3 6" id="KW-0808">Transferase</keyword>
<dbReference type="PROSITE" id="PS51996">
    <property type="entry name" value="TR_MART"/>
    <property type="match status" value="1"/>
</dbReference>
<evidence type="ECO:0000256" key="1">
    <source>
        <dbReference type="ARBA" id="ARBA00009558"/>
    </source>
</evidence>